<dbReference type="AlphaFoldDB" id="A0A2R2MLL2"/>
<dbReference type="GO" id="GO:0047730">
    <property type="term" value="F:carnosine synthase activity"/>
    <property type="evidence" value="ECO:0007669"/>
    <property type="project" value="InterPro"/>
</dbReference>
<dbReference type="PANTHER" id="PTHR48066:SF1">
    <property type="entry name" value="CARNOSINE SYNTHASE 1"/>
    <property type="match status" value="1"/>
</dbReference>
<dbReference type="RefSeq" id="XP_023931094.1">
    <property type="nucleotide sequence ID" value="XM_024075326.1"/>
</dbReference>
<proteinExistence type="predicted"/>
<feature type="region of interest" description="Disordered" evidence="1">
    <location>
        <begin position="607"/>
        <end position="629"/>
    </location>
</feature>
<keyword evidence="2" id="KW-1185">Reference proteome</keyword>
<evidence type="ECO:0000256" key="1">
    <source>
        <dbReference type="SAM" id="MobiDB-lite"/>
    </source>
</evidence>
<dbReference type="InParanoid" id="A0A2R2MLL2"/>
<dbReference type="GO" id="GO:0016887">
    <property type="term" value="F:ATP hydrolysis activity"/>
    <property type="evidence" value="ECO:0007669"/>
    <property type="project" value="InterPro"/>
</dbReference>
<dbReference type="Gene3D" id="3.40.50.20">
    <property type="match status" value="1"/>
</dbReference>
<dbReference type="STRING" id="7574.A0A2R2MLL2"/>
<protein>
    <submittedName>
        <fullName evidence="3">Carnosine synthase 1-like</fullName>
    </submittedName>
</protein>
<gene>
    <name evidence="3" type="primary">LOC106176454</name>
</gene>
<feature type="compositionally biased region" description="Polar residues" evidence="1">
    <location>
        <begin position="610"/>
        <end position="629"/>
    </location>
</feature>
<reference evidence="3" key="1">
    <citation type="submission" date="2025-08" db="UniProtKB">
        <authorList>
            <consortium name="RefSeq"/>
        </authorList>
    </citation>
    <scope>IDENTIFICATION</scope>
    <source>
        <tissue evidence="3">Gonads</tissue>
    </source>
</reference>
<dbReference type="KEGG" id="lak:106176454"/>
<dbReference type="InterPro" id="IPR031046">
    <property type="entry name" value="CARNS1"/>
</dbReference>
<dbReference type="PANTHER" id="PTHR48066">
    <property type="entry name" value="CARNOSINE SYNTHASE 1"/>
    <property type="match status" value="1"/>
</dbReference>
<evidence type="ECO:0000313" key="3">
    <source>
        <dbReference type="RefSeq" id="XP_023931094.1"/>
    </source>
</evidence>
<dbReference type="GO" id="GO:0035499">
    <property type="term" value="P:carnosine biosynthetic process"/>
    <property type="evidence" value="ECO:0007669"/>
    <property type="project" value="InterPro"/>
</dbReference>
<dbReference type="Proteomes" id="UP000085678">
    <property type="component" value="Unplaced"/>
</dbReference>
<dbReference type="GeneID" id="106176454"/>
<organism evidence="2 3">
    <name type="scientific">Lingula anatina</name>
    <name type="common">Brachiopod</name>
    <name type="synonym">Lingula unguis</name>
    <dbReference type="NCBI Taxonomy" id="7574"/>
    <lineage>
        <taxon>Eukaryota</taxon>
        <taxon>Metazoa</taxon>
        <taxon>Spiralia</taxon>
        <taxon>Lophotrochozoa</taxon>
        <taxon>Brachiopoda</taxon>
        <taxon>Linguliformea</taxon>
        <taxon>Lingulata</taxon>
        <taxon>Lingulida</taxon>
        <taxon>Linguloidea</taxon>
        <taxon>Lingulidae</taxon>
        <taxon>Lingula</taxon>
    </lineage>
</organism>
<name>A0A2R2MLL2_LINAN</name>
<sequence>MGASLETNKTKTGQFWRELQQGLSFYDMPETVDRTENPRPHSTIEEITMVVVGRPFTCLSLCVEGGKQCPGGMLLVPSLAWLQKEPSNSSNTQGDLQTLRVHKAVTFDSCGRTFLDIFNPPRRVTYLMNLSTGDDRIDAQNTTKFLEDSECPFGVTEKLVRCLDDRILMRILVADAGVAYPDTLAFVYKPQVSYNQGKHNIFVVPLQSDDRKETVHKELDAFLAYLLKKGIRKVVVKAPRSSSLTVSYHPASEVEDVYSAVYTEMDVLEEGEGIIVEAFCETLKPLPVPHLDYEERSVGIMTKPLSSTIRAVVCSTPDGNQLVSDIYCGVGHADRTLHCDNTFPLSLESFLIQWGLNGRSEIEKIRSMIKEKAKAILKTWKRLESSLSKEQEVTLRRTGIIGVNFILTQKEDGSYDAVAVSINNSRKTIANTQIYESQNPAKLGSSLRPLVATMVNRSQRFLLRGKKILLLGVGENYLWEAALEYDAKIILIDPDPIQKEVKGIYKFIQCDIGDHSRDDDNAEKIVRIVRTHDLAIDGCMTVVEDYVSLTSLVCKALRMIGSSPDAARITKKKSLTQRALEESRNKIPFLPSPSRFAVKTLEINKPGDVTGSSNLIQYPAPSTGQVPLE</sequence>
<accession>A0A2R2MLL2</accession>
<evidence type="ECO:0000313" key="2">
    <source>
        <dbReference type="Proteomes" id="UP000085678"/>
    </source>
</evidence>
<dbReference type="OrthoDB" id="6109609at2759"/>